<evidence type="ECO:0000259" key="6">
    <source>
        <dbReference type="Pfam" id="PF01569"/>
    </source>
</evidence>
<name>A0A1A9X487_9MUSC</name>
<evidence type="ECO:0000313" key="7">
    <source>
        <dbReference type="EnsemblMetazoa" id="GBRI043630-PA"/>
    </source>
</evidence>
<reference evidence="8" key="1">
    <citation type="submission" date="2014-03" db="EMBL/GenBank/DDBJ databases">
        <authorList>
            <person name="Aksoy S."/>
            <person name="Warren W."/>
            <person name="Wilson R.K."/>
        </authorList>
    </citation>
    <scope>NUCLEOTIDE SEQUENCE [LARGE SCALE GENOMIC DNA]</scope>
    <source>
        <strain evidence="8">IAEA</strain>
    </source>
</reference>
<dbReference type="EnsemblMetazoa" id="GBRI043630-RA">
    <property type="protein sequence ID" value="GBRI043630-PA"/>
    <property type="gene ID" value="GBRI043630"/>
</dbReference>
<organism evidence="7 8">
    <name type="scientific">Glossina brevipalpis</name>
    <dbReference type="NCBI Taxonomy" id="37001"/>
    <lineage>
        <taxon>Eukaryota</taxon>
        <taxon>Metazoa</taxon>
        <taxon>Ecdysozoa</taxon>
        <taxon>Arthropoda</taxon>
        <taxon>Hexapoda</taxon>
        <taxon>Insecta</taxon>
        <taxon>Pterygota</taxon>
        <taxon>Neoptera</taxon>
        <taxon>Endopterygota</taxon>
        <taxon>Diptera</taxon>
        <taxon>Brachycera</taxon>
        <taxon>Muscomorpha</taxon>
        <taxon>Hippoboscoidea</taxon>
        <taxon>Glossinidae</taxon>
        <taxon>Glossina</taxon>
    </lineage>
</organism>
<dbReference type="PANTHER" id="PTHR12591:SF0">
    <property type="entry name" value="FI19814P1"/>
    <property type="match status" value="1"/>
</dbReference>
<feature type="domain" description="Phosphatidic acid phosphatase type 2/haloperoxidase" evidence="6">
    <location>
        <begin position="199"/>
        <end position="304"/>
    </location>
</feature>
<evidence type="ECO:0000313" key="8">
    <source>
        <dbReference type="Proteomes" id="UP000091820"/>
    </source>
</evidence>
<dbReference type="Pfam" id="PF01569">
    <property type="entry name" value="PAP2"/>
    <property type="match status" value="1"/>
</dbReference>
<dbReference type="GO" id="GO:0051156">
    <property type="term" value="P:glucose 6-phosphate metabolic process"/>
    <property type="evidence" value="ECO:0007669"/>
    <property type="project" value="TreeGrafter"/>
</dbReference>
<dbReference type="GO" id="GO:0006094">
    <property type="term" value="P:gluconeogenesis"/>
    <property type="evidence" value="ECO:0007669"/>
    <property type="project" value="TreeGrafter"/>
</dbReference>
<dbReference type="VEuPathDB" id="VectorBase:GBRI043630"/>
<feature type="transmembrane region" description="Helical" evidence="5">
    <location>
        <begin position="286"/>
        <end position="304"/>
    </location>
</feature>
<dbReference type="InterPro" id="IPR000326">
    <property type="entry name" value="PAP2/HPO"/>
</dbReference>
<evidence type="ECO:0000256" key="1">
    <source>
        <dbReference type="ARBA" id="ARBA00004141"/>
    </source>
</evidence>
<feature type="transmembrane region" description="Helical" evidence="5">
    <location>
        <begin position="316"/>
        <end position="337"/>
    </location>
</feature>
<dbReference type="GO" id="GO:0004346">
    <property type="term" value="F:glucose-6-phosphatase activity"/>
    <property type="evidence" value="ECO:0007669"/>
    <property type="project" value="TreeGrafter"/>
</dbReference>
<dbReference type="STRING" id="37001.A0A1A9X487"/>
<keyword evidence="2 5" id="KW-0812">Transmembrane</keyword>
<comment type="subcellular location">
    <subcellularLocation>
        <location evidence="1">Membrane</location>
        <topology evidence="1">Multi-pass membrane protein</topology>
    </subcellularLocation>
</comment>
<sequence length="451" mass="52252">MNKQIMSKVIVLDTDDEDTEMTSSCNATNSKLLLHYPPAEVQEGQALTTRRRPRKSVLQTKPNPEVQFETIAVENGETDLTDYSLAVQNTASRNLKVFKTTPKILAAKPPTALDVIENVYDDFLKSSETKDLMTAIAEERVRINCLLSLAGMPEINFSLFTLFDRLQFQLEERLKLRKLHSRDPALMPETRLNLCCPEYRPYWWLKEFKHIRHLKDLQQYPPTCETSAGFPSAHSTVFTAFVHLLLVSSLSYISHQFKMGQRCLNFLSIFFSSLMWLTRIYLLAEFLHQCILGSLMALVLLHFFDRYSSFFYTLSRKWTVTGVLCCSIMAITAYFSMLNMHIDPHWSVRMAFKWCEDPRYLRHETSSVFLLGRDFGYLMGVALSAPLFKRYESSSSWMKRLPLMGAIEIINYWVRLGTPKNRGRFIFVAYECIRNLLHSFTLLSILPKLTT</sequence>
<dbReference type="GO" id="GO:0016020">
    <property type="term" value="C:membrane"/>
    <property type="evidence" value="ECO:0007669"/>
    <property type="project" value="UniProtKB-SubCell"/>
</dbReference>
<evidence type="ECO:0000256" key="4">
    <source>
        <dbReference type="ARBA" id="ARBA00023136"/>
    </source>
</evidence>
<protein>
    <recommendedName>
        <fullName evidence="6">Phosphatidic acid phosphatase type 2/haloperoxidase domain-containing protein</fullName>
    </recommendedName>
</protein>
<keyword evidence="4 5" id="KW-0472">Membrane</keyword>
<evidence type="ECO:0000256" key="3">
    <source>
        <dbReference type="ARBA" id="ARBA00022989"/>
    </source>
</evidence>
<dbReference type="PANTHER" id="PTHR12591">
    <property type="entry name" value="GLUCOSE-6-PHOSPHATASE"/>
    <property type="match status" value="1"/>
</dbReference>
<accession>A0A1A9X487</accession>
<evidence type="ECO:0000256" key="2">
    <source>
        <dbReference type="ARBA" id="ARBA00022692"/>
    </source>
</evidence>
<keyword evidence="3 5" id="KW-1133">Transmembrane helix</keyword>
<keyword evidence="8" id="KW-1185">Reference proteome</keyword>
<evidence type="ECO:0000256" key="5">
    <source>
        <dbReference type="SAM" id="Phobius"/>
    </source>
</evidence>
<dbReference type="Proteomes" id="UP000091820">
    <property type="component" value="Unassembled WGS sequence"/>
</dbReference>
<dbReference type="AlphaFoldDB" id="A0A1A9X487"/>
<dbReference type="Gene3D" id="1.20.144.10">
    <property type="entry name" value="Phosphatidic acid phosphatase type 2/haloperoxidase"/>
    <property type="match status" value="1"/>
</dbReference>
<proteinExistence type="predicted"/>
<reference evidence="7" key="2">
    <citation type="submission" date="2020-05" db="UniProtKB">
        <authorList>
            <consortium name="EnsemblMetazoa"/>
        </authorList>
    </citation>
    <scope>IDENTIFICATION</scope>
    <source>
        <strain evidence="7">IAEA</strain>
    </source>
</reference>